<dbReference type="RefSeq" id="WP_183995876.1">
    <property type="nucleotide sequence ID" value="NZ_JACIEH010000001.1"/>
</dbReference>
<sequence>MSLSIEADPAPTPAAMLPLLFEAVVRHKCVSATYNRTRMILAPHILYTRHDQVYVDAVVVSKEGFLPREEKVGTFKLDGLKELILQDRDFTRSELFDASLEKYQGVTLIAIEG</sequence>
<gene>
    <name evidence="1" type="ORF">GGR46_001407</name>
</gene>
<organism evidence="1 2">
    <name type="scientific">Sphingomonas kyeonggiensis</name>
    <dbReference type="NCBI Taxonomy" id="1268553"/>
    <lineage>
        <taxon>Bacteria</taxon>
        <taxon>Pseudomonadati</taxon>
        <taxon>Pseudomonadota</taxon>
        <taxon>Alphaproteobacteria</taxon>
        <taxon>Sphingomonadales</taxon>
        <taxon>Sphingomonadaceae</taxon>
        <taxon>Sphingomonas</taxon>
    </lineage>
</organism>
<accession>A0A7W6JQU6</accession>
<protein>
    <recommendedName>
        <fullName evidence="3">WYL domain-containing protein</fullName>
    </recommendedName>
</protein>
<dbReference type="Proteomes" id="UP000557392">
    <property type="component" value="Unassembled WGS sequence"/>
</dbReference>
<comment type="caution">
    <text evidence="1">The sequence shown here is derived from an EMBL/GenBank/DDBJ whole genome shotgun (WGS) entry which is preliminary data.</text>
</comment>
<evidence type="ECO:0000313" key="1">
    <source>
        <dbReference type="EMBL" id="MBB4097874.1"/>
    </source>
</evidence>
<keyword evidence="2" id="KW-1185">Reference proteome</keyword>
<evidence type="ECO:0000313" key="2">
    <source>
        <dbReference type="Proteomes" id="UP000557392"/>
    </source>
</evidence>
<name>A0A7W6JQU6_9SPHN</name>
<reference evidence="1 2" key="1">
    <citation type="submission" date="2020-08" db="EMBL/GenBank/DDBJ databases">
        <title>Genomic Encyclopedia of Type Strains, Phase IV (KMG-IV): sequencing the most valuable type-strain genomes for metagenomic binning, comparative biology and taxonomic classification.</title>
        <authorList>
            <person name="Goeker M."/>
        </authorList>
    </citation>
    <scope>NUCLEOTIDE SEQUENCE [LARGE SCALE GENOMIC DNA]</scope>
    <source>
        <strain evidence="1 2">DSM 101806</strain>
    </source>
</reference>
<evidence type="ECO:0008006" key="3">
    <source>
        <dbReference type="Google" id="ProtNLM"/>
    </source>
</evidence>
<dbReference type="EMBL" id="JACIEH010000001">
    <property type="protein sequence ID" value="MBB4097874.1"/>
    <property type="molecule type" value="Genomic_DNA"/>
</dbReference>
<dbReference type="AlphaFoldDB" id="A0A7W6JQU6"/>
<proteinExistence type="predicted"/>